<dbReference type="STRING" id="1280952.HJA_09679"/>
<gene>
    <name evidence="2" type="ORF">HJA_09679</name>
</gene>
<evidence type="ECO:0000313" key="3">
    <source>
        <dbReference type="Proteomes" id="UP000024816"/>
    </source>
</evidence>
<sequence>MGPLIKAIIPAALLTEIAAIVFFTATWSILAEMHFGKSVILGGEAVTAIGVIAIGVAVFRRAIRSEKRMAAGETTADA</sequence>
<proteinExistence type="predicted"/>
<evidence type="ECO:0000313" key="2">
    <source>
        <dbReference type="EMBL" id="KCZ88629.1"/>
    </source>
</evidence>
<comment type="caution">
    <text evidence="2">The sequence shown here is derived from an EMBL/GenBank/DDBJ whole genome shotgun (WGS) entry which is preliminary data.</text>
</comment>
<keyword evidence="1" id="KW-0472">Membrane</keyword>
<dbReference type="OrthoDB" id="7620104at2"/>
<keyword evidence="1" id="KW-1133">Transmembrane helix</keyword>
<feature type="transmembrane region" description="Helical" evidence="1">
    <location>
        <begin position="7"/>
        <end position="27"/>
    </location>
</feature>
<feature type="transmembrane region" description="Helical" evidence="1">
    <location>
        <begin position="39"/>
        <end position="59"/>
    </location>
</feature>
<keyword evidence="1" id="KW-0812">Transmembrane</keyword>
<dbReference type="EMBL" id="ARYJ01000005">
    <property type="protein sequence ID" value="KCZ88629.1"/>
    <property type="molecule type" value="Genomic_DNA"/>
</dbReference>
<protein>
    <submittedName>
        <fullName evidence="2">Uncharacterized protein</fullName>
    </submittedName>
</protein>
<dbReference type="PATRIC" id="fig|1280952.3.peg.1932"/>
<keyword evidence="3" id="KW-1185">Reference proteome</keyword>
<name>A0A059FDC6_9PROT</name>
<dbReference type="RefSeq" id="WP_035581467.1">
    <property type="nucleotide sequence ID" value="NZ_ARYJ01000005.1"/>
</dbReference>
<evidence type="ECO:0000256" key="1">
    <source>
        <dbReference type="SAM" id="Phobius"/>
    </source>
</evidence>
<dbReference type="Proteomes" id="UP000024816">
    <property type="component" value="Unassembled WGS sequence"/>
</dbReference>
<accession>A0A059FDC6</accession>
<dbReference type="AlphaFoldDB" id="A0A059FDC6"/>
<reference evidence="2 3" key="1">
    <citation type="journal article" date="2014" name="Antonie Van Leeuwenhoek">
        <title>Hyphomonas beringensis sp. nov. and Hyphomonas chukchiensis sp. nov., isolated from surface seawater of the Bering Sea and Chukchi Sea.</title>
        <authorList>
            <person name="Li C."/>
            <person name="Lai Q."/>
            <person name="Li G."/>
            <person name="Dong C."/>
            <person name="Wang J."/>
            <person name="Liao Y."/>
            <person name="Shao Z."/>
        </authorList>
    </citation>
    <scope>NUCLEOTIDE SEQUENCE [LARGE SCALE GENOMIC DNA]</scope>
    <source>
        <strain evidence="2 3">VP2</strain>
    </source>
</reference>
<organism evidence="2 3">
    <name type="scientific">Hyphomonas jannaschiana VP2</name>
    <dbReference type="NCBI Taxonomy" id="1280952"/>
    <lineage>
        <taxon>Bacteria</taxon>
        <taxon>Pseudomonadati</taxon>
        <taxon>Pseudomonadota</taxon>
        <taxon>Alphaproteobacteria</taxon>
        <taxon>Hyphomonadales</taxon>
        <taxon>Hyphomonadaceae</taxon>
        <taxon>Hyphomonas</taxon>
    </lineage>
</organism>